<feature type="region of interest" description="Disordered" evidence="1">
    <location>
        <begin position="47"/>
        <end position="85"/>
    </location>
</feature>
<name>A0A963YUW1_9PROT</name>
<feature type="signal peptide" evidence="2">
    <location>
        <begin position="1"/>
        <end position="30"/>
    </location>
</feature>
<dbReference type="Proteomes" id="UP000708298">
    <property type="component" value="Unassembled WGS sequence"/>
</dbReference>
<organism evidence="3 4">
    <name type="scientific">Acidisoma silvae</name>
    <dbReference type="NCBI Taxonomy" id="2802396"/>
    <lineage>
        <taxon>Bacteria</taxon>
        <taxon>Pseudomonadati</taxon>
        <taxon>Pseudomonadota</taxon>
        <taxon>Alphaproteobacteria</taxon>
        <taxon>Acetobacterales</taxon>
        <taxon>Acidocellaceae</taxon>
        <taxon>Acidisoma</taxon>
    </lineage>
</organism>
<evidence type="ECO:0000313" key="3">
    <source>
        <dbReference type="EMBL" id="MCB8877468.1"/>
    </source>
</evidence>
<evidence type="ECO:0000256" key="1">
    <source>
        <dbReference type="SAM" id="MobiDB-lite"/>
    </source>
</evidence>
<dbReference type="EMBL" id="JAESVB010000013">
    <property type="protein sequence ID" value="MCB8877468.1"/>
    <property type="molecule type" value="Genomic_DNA"/>
</dbReference>
<evidence type="ECO:0008006" key="5">
    <source>
        <dbReference type="Google" id="ProtNLM"/>
    </source>
</evidence>
<dbReference type="Gene3D" id="1.10.530.10">
    <property type="match status" value="1"/>
</dbReference>
<gene>
    <name evidence="3" type="ORF">ASILVAE211_19900</name>
</gene>
<comment type="caution">
    <text evidence="3">The sequence shown here is derived from an EMBL/GenBank/DDBJ whole genome shotgun (WGS) entry which is preliminary data.</text>
</comment>
<evidence type="ECO:0000313" key="4">
    <source>
        <dbReference type="Proteomes" id="UP000708298"/>
    </source>
</evidence>
<dbReference type="AlphaFoldDB" id="A0A963YUW1"/>
<keyword evidence="2" id="KW-0732">Signal</keyword>
<sequence length="266" mass="26067">MRTGQRGLRRAGIAFGALTMMLGSGVSAMAQVPIQVTPYASEPGVPTVTITSSTNPLAGDGDPTSGGSTGTTTGTSTGSGGTSSDALNTMLSQTWGAAAVSEAAAVGVNPSALAATCVAESGCTNAGTNGTATGAFQMQPAAFQDGLATALAADPALASQIVQGSAGQSDPATEAIAASGYLMQAAQTLQADNISNPTVLDTRSYYEFGPTYGAAVATASPTALMSSVVPSQYLSGNGISNTETVAQYQAAVASKIGNAAYQSVLS</sequence>
<evidence type="ECO:0000256" key="2">
    <source>
        <dbReference type="SAM" id="SignalP"/>
    </source>
</evidence>
<dbReference type="RefSeq" id="WP_227323114.1">
    <property type="nucleotide sequence ID" value="NZ_JAESVB010000013.1"/>
</dbReference>
<protein>
    <recommendedName>
        <fullName evidence="5">Transglycosylase SLT domain-containing protein</fullName>
    </recommendedName>
</protein>
<keyword evidence="4" id="KW-1185">Reference proteome</keyword>
<reference evidence="3" key="1">
    <citation type="journal article" date="2021" name="Microorganisms">
        <title>Acidisoma silvae sp. nov. and Acidisomacellulosilytica sp. nov., Two Acidophilic Bacteria Isolated from Decaying Wood, Hydrolyzing Cellulose and Producing Poly-3-hydroxybutyrate.</title>
        <authorList>
            <person name="Mieszkin S."/>
            <person name="Pouder E."/>
            <person name="Uroz S."/>
            <person name="Simon-Colin C."/>
            <person name="Alain K."/>
        </authorList>
    </citation>
    <scope>NUCLEOTIDE SEQUENCE</scope>
    <source>
        <strain evidence="3">HW T2.11</strain>
    </source>
</reference>
<feature type="chain" id="PRO_5037338920" description="Transglycosylase SLT domain-containing protein" evidence="2">
    <location>
        <begin position="31"/>
        <end position="266"/>
    </location>
</feature>
<accession>A0A963YUW1</accession>
<reference evidence="3" key="2">
    <citation type="submission" date="2021-01" db="EMBL/GenBank/DDBJ databases">
        <authorList>
            <person name="Mieszkin S."/>
            <person name="Pouder E."/>
            <person name="Alain K."/>
        </authorList>
    </citation>
    <scope>NUCLEOTIDE SEQUENCE</scope>
    <source>
        <strain evidence="3">HW T2.11</strain>
    </source>
</reference>
<proteinExistence type="predicted"/>